<dbReference type="InterPro" id="IPR050238">
    <property type="entry name" value="DNA_Rep/Repair_Clamp_Loader"/>
</dbReference>
<dbReference type="SUPFAM" id="SSF52540">
    <property type="entry name" value="P-loop containing nucleoside triphosphate hydrolases"/>
    <property type="match status" value="1"/>
</dbReference>
<evidence type="ECO:0000256" key="1">
    <source>
        <dbReference type="ARBA" id="ARBA00004229"/>
    </source>
</evidence>
<comment type="similarity">
    <text evidence="2">Belongs to the activator 1 small subunits family.</text>
</comment>
<dbReference type="InterPro" id="IPR003959">
    <property type="entry name" value="ATPase_AAA_core"/>
</dbReference>
<gene>
    <name evidence="7" type="primary">rfc3</name>
    <name evidence="7" type="ORF">CMESO_503</name>
</gene>
<dbReference type="Proteomes" id="UP000243348">
    <property type="component" value="Nucleomorph 3"/>
</dbReference>
<dbReference type="GO" id="GO:0005663">
    <property type="term" value="C:DNA replication factor C complex"/>
    <property type="evidence" value="ECO:0007669"/>
    <property type="project" value="TreeGrafter"/>
</dbReference>
<keyword evidence="7" id="KW-0542">Nucleomorph</keyword>
<geneLocation type="nucleomorph" evidence="7"/>
<dbReference type="GO" id="GO:0006281">
    <property type="term" value="P:DNA repair"/>
    <property type="evidence" value="ECO:0007669"/>
    <property type="project" value="TreeGrafter"/>
</dbReference>
<sequence>MSNLLICGPPGIGKTSCINASSNQLFFPFQNESILKFNGFDKIKTKSINKKLKSFLSLDFKESEKGKLIMIDDADSIVFSNQLGLREKLEKSHSGISFWISCTFLSKINTTILSRCILLKFRQICPFQSLIRIKEISEKEKIPFCLELTENIVYPGKGDMRKILNDLFKQKIFQNKEMRLIFIEKISIVIRKIKKIKESLQKDKNVAFFRKSFLISKKSPQNLFSLKEKINKALFSHTDYNKFIINFFYKNLVKNKDWKIFYIKNQDQICKNRKSKMKRF</sequence>
<feature type="domain" description="ATPase AAA-type core" evidence="6">
    <location>
        <begin position="4"/>
        <end position="116"/>
    </location>
</feature>
<keyword evidence="3" id="KW-0235">DNA replication</keyword>
<protein>
    <submittedName>
        <fullName evidence="7">DNA replication factor C complex subunit 3</fullName>
    </submittedName>
</protein>
<organism evidence="7 8">
    <name type="scientific">Chroomonas mesostigmatica CCMP1168</name>
    <dbReference type="NCBI Taxonomy" id="1195612"/>
    <lineage>
        <taxon>Eukaryota</taxon>
        <taxon>Cryptophyceae</taxon>
        <taxon>Pyrenomonadales</taxon>
        <taxon>Chroomonadaceae</taxon>
        <taxon>Chroomonas</taxon>
    </lineage>
</organism>
<dbReference type="GO" id="GO:0006261">
    <property type="term" value="P:DNA-templated DNA replication"/>
    <property type="evidence" value="ECO:0007669"/>
    <property type="project" value="TreeGrafter"/>
</dbReference>
<dbReference type="GO" id="GO:0009507">
    <property type="term" value="C:chloroplast"/>
    <property type="evidence" value="ECO:0007669"/>
    <property type="project" value="UniProtKB-SubCell"/>
</dbReference>
<dbReference type="GO" id="GO:0005524">
    <property type="term" value="F:ATP binding"/>
    <property type="evidence" value="ECO:0007669"/>
    <property type="project" value="UniProtKB-KW"/>
</dbReference>
<dbReference type="InterPro" id="IPR027417">
    <property type="entry name" value="P-loop_NTPase"/>
</dbReference>
<dbReference type="PANTHER" id="PTHR11669">
    <property type="entry name" value="REPLICATION FACTOR C / DNA POLYMERASE III GAMMA-TAU SUBUNIT"/>
    <property type="match status" value="1"/>
</dbReference>
<evidence type="ECO:0000313" key="7">
    <source>
        <dbReference type="EMBL" id="AFP65647.1"/>
    </source>
</evidence>
<dbReference type="Pfam" id="PF00004">
    <property type="entry name" value="AAA"/>
    <property type="match status" value="1"/>
</dbReference>
<dbReference type="Gene3D" id="3.40.50.300">
    <property type="entry name" value="P-loop containing nucleotide triphosphate hydrolases"/>
    <property type="match status" value="1"/>
</dbReference>
<dbReference type="GO" id="GO:0016887">
    <property type="term" value="F:ATP hydrolysis activity"/>
    <property type="evidence" value="ECO:0007669"/>
    <property type="project" value="InterPro"/>
</dbReference>
<accession>J7G2F6</accession>
<dbReference type="EMBL" id="CP003682">
    <property type="protein sequence ID" value="AFP65647.1"/>
    <property type="molecule type" value="Genomic_DNA"/>
</dbReference>
<evidence type="ECO:0000256" key="5">
    <source>
        <dbReference type="ARBA" id="ARBA00022840"/>
    </source>
</evidence>
<evidence type="ECO:0000259" key="6">
    <source>
        <dbReference type="Pfam" id="PF00004"/>
    </source>
</evidence>
<evidence type="ECO:0000256" key="2">
    <source>
        <dbReference type="ARBA" id="ARBA00005378"/>
    </source>
</evidence>
<evidence type="ECO:0000313" key="8">
    <source>
        <dbReference type="Proteomes" id="UP000243348"/>
    </source>
</evidence>
<proteinExistence type="inferred from homology"/>
<dbReference type="PANTHER" id="PTHR11669:SF20">
    <property type="entry name" value="REPLICATION FACTOR C SUBUNIT 4"/>
    <property type="match status" value="1"/>
</dbReference>
<evidence type="ECO:0000256" key="4">
    <source>
        <dbReference type="ARBA" id="ARBA00022741"/>
    </source>
</evidence>
<evidence type="ECO:0000256" key="3">
    <source>
        <dbReference type="ARBA" id="ARBA00022705"/>
    </source>
</evidence>
<dbReference type="GO" id="GO:0003689">
    <property type="term" value="F:DNA clamp loader activity"/>
    <property type="evidence" value="ECO:0007669"/>
    <property type="project" value="TreeGrafter"/>
</dbReference>
<reference evidence="7 8" key="1">
    <citation type="journal article" date="2012" name="Genome Biol. Evol.">
        <title>Nucleomorph genome sequence of the cryptophyte alga Chroomonas mesostigmatica CCMP1168 reveals lineage-specific gene loss and genome complexity.</title>
        <authorList>
            <person name="Moore C.E."/>
            <person name="Curtis B."/>
            <person name="Mills T."/>
            <person name="Tanifuji G."/>
            <person name="Archibald J.M."/>
        </authorList>
    </citation>
    <scope>NUCLEOTIDE SEQUENCE [LARGE SCALE GENOMIC DNA]</scope>
    <source>
        <strain evidence="7 8">CCMP1168</strain>
    </source>
</reference>
<comment type="subcellular location">
    <subcellularLocation>
        <location evidence="1">Plastid</location>
        <location evidence="1">Chloroplast</location>
    </subcellularLocation>
</comment>
<keyword evidence="5" id="KW-0067">ATP-binding</keyword>
<dbReference type="AlphaFoldDB" id="J7G2F6"/>
<name>J7G2F6_9CRYP</name>
<keyword evidence="4" id="KW-0547">Nucleotide-binding</keyword>